<name>A0A4V2SKJ1_9BACL</name>
<evidence type="ECO:0000313" key="1">
    <source>
        <dbReference type="EMBL" id="TCP19736.1"/>
    </source>
</evidence>
<keyword evidence="2" id="KW-1185">Reference proteome</keyword>
<dbReference type="EMBL" id="SLXK01000059">
    <property type="protein sequence ID" value="TCP19736.1"/>
    <property type="molecule type" value="Genomic_DNA"/>
</dbReference>
<evidence type="ECO:0000313" key="2">
    <source>
        <dbReference type="Proteomes" id="UP000295416"/>
    </source>
</evidence>
<comment type="caution">
    <text evidence="1">The sequence shown here is derived from an EMBL/GenBank/DDBJ whole genome shotgun (WGS) entry which is preliminary data.</text>
</comment>
<dbReference type="Proteomes" id="UP000295416">
    <property type="component" value="Unassembled WGS sequence"/>
</dbReference>
<sequence length="76" mass="8752">MLEIKLDDEELKALYLAEVQKRLDKIELQSMLMDAKQLCKMLSLSWPTVEKLFLSDPNFPSIRIVFAACHNVAIQS</sequence>
<dbReference type="AlphaFoldDB" id="A0A4V2SKJ1"/>
<dbReference type="OrthoDB" id="2167122at2"/>
<dbReference type="RefSeq" id="WP_132748285.1">
    <property type="nucleotide sequence ID" value="NZ_SLXK01000059.1"/>
</dbReference>
<proteinExistence type="predicted"/>
<organism evidence="1 2">
    <name type="scientific">Scopulibacillus darangshiensis</name>
    <dbReference type="NCBI Taxonomy" id="442528"/>
    <lineage>
        <taxon>Bacteria</taxon>
        <taxon>Bacillati</taxon>
        <taxon>Bacillota</taxon>
        <taxon>Bacilli</taxon>
        <taxon>Bacillales</taxon>
        <taxon>Sporolactobacillaceae</taxon>
        <taxon>Scopulibacillus</taxon>
    </lineage>
</organism>
<protein>
    <submittedName>
        <fullName evidence="1">Uncharacterized protein</fullName>
    </submittedName>
</protein>
<reference evidence="1 2" key="1">
    <citation type="submission" date="2019-03" db="EMBL/GenBank/DDBJ databases">
        <title>Genomic Encyclopedia of Type Strains, Phase IV (KMG-IV): sequencing the most valuable type-strain genomes for metagenomic binning, comparative biology and taxonomic classification.</title>
        <authorList>
            <person name="Goeker M."/>
        </authorList>
    </citation>
    <scope>NUCLEOTIDE SEQUENCE [LARGE SCALE GENOMIC DNA]</scope>
    <source>
        <strain evidence="1 2">DSM 19377</strain>
    </source>
</reference>
<accession>A0A4V2SKJ1</accession>
<gene>
    <name evidence="1" type="ORF">EV207_15921</name>
</gene>